<sequence>MNNYLSPLQHDALCEIFNISVGRAAAAMSGLVGEEVSLSVPAMRFCRLDELNDRIGWAQWRHVDAVAQHFAGSFDGDALLMFADDDGEEVVRLMLNSLKQPVDVEALTSDALAEVGNVLLTACLSALADIMAEDFDYSLPSLCSGKGVDVLLQRGAEPECQVLFLHIQFLLETKRIEGYLAFLLGVSSLDGLRNGVDRFLGHLGAAVNHG</sequence>
<comment type="caution">
    <text evidence="4">The sequence shown here is derived from an EMBL/GenBank/DDBJ whole genome shotgun (WGS) entry which is preliminary data.</text>
</comment>
<reference evidence="4" key="2">
    <citation type="submission" date="2023-06" db="EMBL/GenBank/DDBJ databases">
        <authorList>
            <person name="Lucena T."/>
            <person name="Sun Q."/>
        </authorList>
    </citation>
    <scope>NUCLEOTIDE SEQUENCE</scope>
    <source>
        <strain evidence="4">CECT 7703</strain>
    </source>
</reference>
<organism evidence="4 5">
    <name type="scientific">Chitinimonas viridis</name>
    <dbReference type="NCBI Taxonomy" id="664880"/>
    <lineage>
        <taxon>Bacteria</taxon>
        <taxon>Pseudomonadati</taxon>
        <taxon>Pseudomonadota</taxon>
        <taxon>Betaproteobacteria</taxon>
        <taxon>Neisseriales</taxon>
        <taxon>Chitinibacteraceae</taxon>
        <taxon>Chitinimonas</taxon>
    </lineage>
</organism>
<evidence type="ECO:0000259" key="3">
    <source>
        <dbReference type="Pfam" id="PF13690"/>
    </source>
</evidence>
<dbReference type="Pfam" id="PF13690">
    <property type="entry name" value="CheX"/>
    <property type="match status" value="1"/>
</dbReference>
<dbReference type="EMBL" id="JAUFPU010000002">
    <property type="protein sequence ID" value="MDN3575624.1"/>
    <property type="molecule type" value="Genomic_DNA"/>
</dbReference>
<feature type="domain" description="Chemotaxis phosphatase CheX-like" evidence="3">
    <location>
        <begin position="68"/>
        <end position="158"/>
    </location>
</feature>
<dbReference type="InterPro" id="IPR050992">
    <property type="entry name" value="CheZ_family_phosphatases"/>
</dbReference>
<dbReference type="PANTHER" id="PTHR43693:SF1">
    <property type="entry name" value="PROTEIN PHOSPHATASE CHEZ"/>
    <property type="match status" value="1"/>
</dbReference>
<keyword evidence="5" id="KW-1185">Reference proteome</keyword>
<accession>A0ABT8B2A4</accession>
<dbReference type="PANTHER" id="PTHR43693">
    <property type="entry name" value="PROTEIN PHOSPHATASE CHEZ"/>
    <property type="match status" value="1"/>
</dbReference>
<keyword evidence="1" id="KW-0145">Chemotaxis</keyword>
<dbReference type="Gene3D" id="3.40.1550.10">
    <property type="entry name" value="CheC-like"/>
    <property type="match status" value="1"/>
</dbReference>
<evidence type="ECO:0000313" key="5">
    <source>
        <dbReference type="Proteomes" id="UP001180081"/>
    </source>
</evidence>
<name>A0ABT8B2A4_9NEIS</name>
<dbReference type="InterPro" id="IPR028051">
    <property type="entry name" value="CheX-like_dom"/>
</dbReference>
<evidence type="ECO:0000256" key="2">
    <source>
        <dbReference type="ARBA" id="ARBA00022801"/>
    </source>
</evidence>
<protein>
    <submittedName>
        <fullName evidence="4">Chemotaxis protein CheC</fullName>
    </submittedName>
</protein>
<reference evidence="4" key="1">
    <citation type="journal article" date="2014" name="Int. J. Syst. Evol. Microbiol.">
        <title>Complete genome of a new Firmicutes species belonging to the dominant human colonic microbiota ('Ruminococcus bicirculans') reveals two chromosomes and a selective capacity to utilize plant glucans.</title>
        <authorList>
            <consortium name="NISC Comparative Sequencing Program"/>
            <person name="Wegmann U."/>
            <person name="Louis P."/>
            <person name="Goesmann A."/>
            <person name="Henrissat B."/>
            <person name="Duncan S.H."/>
            <person name="Flint H.J."/>
        </authorList>
    </citation>
    <scope>NUCLEOTIDE SEQUENCE</scope>
    <source>
        <strain evidence="4">CECT 7703</strain>
    </source>
</reference>
<evidence type="ECO:0000256" key="1">
    <source>
        <dbReference type="ARBA" id="ARBA00022500"/>
    </source>
</evidence>
<gene>
    <name evidence="4" type="ORF">QWZ03_02415</name>
</gene>
<dbReference type="RefSeq" id="WP_290331266.1">
    <property type="nucleotide sequence ID" value="NZ_JAUFPU010000002.1"/>
</dbReference>
<proteinExistence type="predicted"/>
<dbReference type="Proteomes" id="UP001180081">
    <property type="component" value="Unassembled WGS sequence"/>
</dbReference>
<dbReference type="InterPro" id="IPR028976">
    <property type="entry name" value="CheC-like_sf"/>
</dbReference>
<evidence type="ECO:0000313" key="4">
    <source>
        <dbReference type="EMBL" id="MDN3575624.1"/>
    </source>
</evidence>
<dbReference type="SUPFAM" id="SSF103039">
    <property type="entry name" value="CheC-like"/>
    <property type="match status" value="1"/>
</dbReference>
<keyword evidence="2" id="KW-0378">Hydrolase</keyword>
<dbReference type="CDD" id="cd17910">
    <property type="entry name" value="CheC_ClassII"/>
    <property type="match status" value="1"/>
</dbReference>